<sequence>MKILRISGKNLASLAGEFAVDFESGPLATTGLFAISGPTGAGKSTLLDALCLALYDATPRMLKRAGSQLPDVGGDTVSALDPRTLLRRGAAEAWAEVDFVGSDDGRYRARWSVRRSYGKPGGALQPAKMSLHRLPELAPIGGTKTEVAAEIVQRIGLSFEQFTRAVLLAQNEFSAFLKTDENERGELLETLTGTTIYSEISRRAFERYKLEQQRTQVLQAKLADVAPLTPSERAQLDLERSAADAAREALDSRHALLEQQLRWHQELDKLGRGQAQAEEALAAANGERAAAAERRQRLATLEAVQPARPLAVEVQRLEAERRQAHSSVAKLEGELAAALELRRTSSAEVDAAIARL</sequence>
<dbReference type="Proteomes" id="UP000283254">
    <property type="component" value="Unassembled WGS sequence"/>
</dbReference>
<dbReference type="GO" id="GO:0006302">
    <property type="term" value="P:double-strand break repair"/>
    <property type="evidence" value="ECO:0007669"/>
    <property type="project" value="InterPro"/>
</dbReference>
<dbReference type="PANTHER" id="PTHR32114:SF2">
    <property type="entry name" value="ABC TRANSPORTER ABCH.3"/>
    <property type="match status" value="1"/>
</dbReference>
<keyword evidence="3" id="KW-0540">Nuclease</keyword>
<dbReference type="SUPFAM" id="SSF52540">
    <property type="entry name" value="P-loop containing nucleoside triphosphate hydrolases"/>
    <property type="match status" value="1"/>
</dbReference>
<organism evidence="3 4">
    <name type="scientific">Massilia aurea</name>
    <dbReference type="NCBI Taxonomy" id="373040"/>
    <lineage>
        <taxon>Bacteria</taxon>
        <taxon>Pseudomonadati</taxon>
        <taxon>Pseudomonadota</taxon>
        <taxon>Betaproteobacteria</taxon>
        <taxon>Burkholderiales</taxon>
        <taxon>Oxalobacteraceae</taxon>
        <taxon>Telluria group</taxon>
        <taxon>Massilia</taxon>
    </lineage>
</organism>
<dbReference type="GO" id="GO:0004527">
    <property type="term" value="F:exonuclease activity"/>
    <property type="evidence" value="ECO:0007669"/>
    <property type="project" value="UniProtKB-KW"/>
</dbReference>
<evidence type="ECO:0000313" key="4">
    <source>
        <dbReference type="Proteomes" id="UP000283254"/>
    </source>
</evidence>
<keyword evidence="3" id="KW-0269">Exonuclease</keyword>
<evidence type="ECO:0000256" key="1">
    <source>
        <dbReference type="SAM" id="Coils"/>
    </source>
</evidence>
<reference evidence="3" key="1">
    <citation type="submission" date="2014-10" db="EMBL/GenBank/DDBJ databases">
        <title>Massilia sp. genome.</title>
        <authorList>
            <person name="Xu B."/>
            <person name="Dai L."/>
            <person name="Huang Z."/>
        </authorList>
    </citation>
    <scope>NUCLEOTIDE SEQUENCE [LARGE SCALE GENOMIC DNA]</scope>
    <source>
        <strain evidence="3">CFS-1</strain>
    </source>
</reference>
<keyword evidence="1" id="KW-0175">Coiled coil</keyword>
<dbReference type="InterPro" id="IPR038729">
    <property type="entry name" value="Rad50/SbcC_AAA"/>
</dbReference>
<dbReference type="RefSeq" id="WP_148043935.1">
    <property type="nucleotide sequence ID" value="NZ_JSAB01000005.1"/>
</dbReference>
<evidence type="ECO:0000313" key="3">
    <source>
        <dbReference type="EMBL" id="RNF32673.1"/>
    </source>
</evidence>
<feature type="domain" description="Rad50/SbcC-type AAA" evidence="2">
    <location>
        <begin position="5"/>
        <end position="220"/>
    </location>
</feature>
<gene>
    <name evidence="3" type="ORF">NM04_00795</name>
</gene>
<feature type="non-terminal residue" evidence="3">
    <location>
        <position position="356"/>
    </location>
</feature>
<feature type="coiled-coil region" evidence="1">
    <location>
        <begin position="274"/>
        <end position="334"/>
    </location>
</feature>
<dbReference type="InterPro" id="IPR027417">
    <property type="entry name" value="P-loop_NTPase"/>
</dbReference>
<dbReference type="Pfam" id="PF13476">
    <property type="entry name" value="AAA_23"/>
    <property type="match status" value="1"/>
</dbReference>
<dbReference type="GO" id="GO:0016887">
    <property type="term" value="F:ATP hydrolysis activity"/>
    <property type="evidence" value="ECO:0007669"/>
    <property type="project" value="InterPro"/>
</dbReference>
<comment type="caution">
    <text evidence="3">The sequence shown here is derived from an EMBL/GenBank/DDBJ whole genome shotgun (WGS) entry which is preliminary data.</text>
</comment>
<accession>A0A422QRT0</accession>
<dbReference type="Gene3D" id="3.40.50.300">
    <property type="entry name" value="P-loop containing nucleotide triphosphate hydrolases"/>
    <property type="match status" value="1"/>
</dbReference>
<dbReference type="AlphaFoldDB" id="A0A422QRT0"/>
<protein>
    <submittedName>
        <fullName evidence="3">Exonuclease SbcC</fullName>
    </submittedName>
</protein>
<evidence type="ECO:0000259" key="2">
    <source>
        <dbReference type="Pfam" id="PF13476"/>
    </source>
</evidence>
<keyword evidence="4" id="KW-1185">Reference proteome</keyword>
<proteinExistence type="predicted"/>
<dbReference type="EMBL" id="JSAB01000005">
    <property type="protein sequence ID" value="RNF32673.1"/>
    <property type="molecule type" value="Genomic_DNA"/>
</dbReference>
<keyword evidence="3" id="KW-0378">Hydrolase</keyword>
<dbReference type="PANTHER" id="PTHR32114">
    <property type="entry name" value="ABC TRANSPORTER ABCH.3"/>
    <property type="match status" value="1"/>
</dbReference>
<name>A0A422QRT0_9BURK</name>
<dbReference type="OrthoDB" id="9795626at2"/>